<dbReference type="InterPro" id="IPR000873">
    <property type="entry name" value="AMP-dep_synth/lig_dom"/>
</dbReference>
<dbReference type="Gene3D" id="3.30.300.30">
    <property type="match status" value="1"/>
</dbReference>
<dbReference type="SUPFAM" id="SSF56801">
    <property type="entry name" value="Acetyl-CoA synthetase-like"/>
    <property type="match status" value="1"/>
</dbReference>
<dbReference type="PANTHER" id="PTHR43201">
    <property type="entry name" value="ACYL-COA SYNTHETASE"/>
    <property type="match status" value="1"/>
</dbReference>
<evidence type="ECO:0000259" key="3">
    <source>
        <dbReference type="Pfam" id="PF00501"/>
    </source>
</evidence>
<dbReference type="Pfam" id="PF00501">
    <property type="entry name" value="AMP-binding"/>
    <property type="match status" value="1"/>
</dbReference>
<evidence type="ECO:0000256" key="1">
    <source>
        <dbReference type="ARBA" id="ARBA00006432"/>
    </source>
</evidence>
<keyword evidence="5" id="KW-1185">Reference proteome</keyword>
<comment type="similarity">
    <text evidence="1">Belongs to the ATP-dependent AMP-binding enzyme family.</text>
</comment>
<reference evidence="4 5" key="1">
    <citation type="submission" date="2016-09" db="EMBL/GenBank/DDBJ databases">
        <authorList>
            <person name="Capua I."/>
            <person name="De Benedictis P."/>
            <person name="Joannis T."/>
            <person name="Lombin L.H."/>
            <person name="Cattoli G."/>
        </authorList>
    </citation>
    <scope>NUCLEOTIDE SEQUENCE [LARGE SCALE GENOMIC DNA]</scope>
    <source>
        <strain evidence="4 5">A7P-90m</strain>
    </source>
</reference>
<keyword evidence="2 4" id="KW-0436">Ligase</keyword>
<proteinExistence type="inferred from homology"/>
<evidence type="ECO:0000313" key="5">
    <source>
        <dbReference type="Proteomes" id="UP000199452"/>
    </source>
</evidence>
<dbReference type="RefSeq" id="WP_125869912.1">
    <property type="nucleotide sequence ID" value="NZ_FMYP01000089.1"/>
</dbReference>
<dbReference type="EMBL" id="FMYP01000089">
    <property type="protein sequence ID" value="SDD12843.1"/>
    <property type="molecule type" value="Genomic_DNA"/>
</dbReference>
<organism evidence="4 5">
    <name type="scientific">Williamwhitmania taraxaci</name>
    <dbReference type="NCBI Taxonomy" id="1640674"/>
    <lineage>
        <taxon>Bacteria</taxon>
        <taxon>Pseudomonadati</taxon>
        <taxon>Bacteroidota</taxon>
        <taxon>Bacteroidia</taxon>
        <taxon>Bacteroidales</taxon>
        <taxon>Williamwhitmaniaceae</taxon>
        <taxon>Williamwhitmania</taxon>
    </lineage>
</organism>
<dbReference type="Gene3D" id="3.40.50.12780">
    <property type="entry name" value="N-terminal domain of ligase-like"/>
    <property type="match status" value="1"/>
</dbReference>
<name>A0A1G6S7Z8_9BACT</name>
<gene>
    <name evidence="4" type="ORF">SAMN05216323_10895</name>
</gene>
<evidence type="ECO:0000313" key="4">
    <source>
        <dbReference type="EMBL" id="SDD12843.1"/>
    </source>
</evidence>
<dbReference type="PANTHER" id="PTHR43201:SF5">
    <property type="entry name" value="MEDIUM-CHAIN ACYL-COA LIGASE ACSF2, MITOCHONDRIAL"/>
    <property type="match status" value="1"/>
</dbReference>
<dbReference type="InterPro" id="IPR045851">
    <property type="entry name" value="AMP-bd_C_sf"/>
</dbReference>
<feature type="domain" description="AMP-dependent synthetase/ligase" evidence="3">
    <location>
        <begin position="49"/>
        <end position="198"/>
    </location>
</feature>
<sequence>MVGLTINGEQYSRSALVELCNAKVHDNALPAWEHDLYLFILEWLSDTDFVMVHTSGSTGIPKSIQQPKERMINSALMTQRFFGLGAHTNALLCLPVSYIAGKMMVVRAFVTGMNLIPVEPASNPFLHDVGTIHFAAITPFQLALSLESLKGLEIDAIIVGGGEIPTDLELKCQELPSNVYATYGMTETSSHVALRAVNGLHKSPYYEVLKGVEVEVDQRNCLVINAPDLTPYSLTTNDIVTIKDASHFEWIGRFDSVINSGGIKIFPEQVEKKIFSVIPCRFFIAGLRDKVLGEKVALFIEGEKFGVEQLDHLNNALPILLSKFEVPRKIVFVPTFDLSDAGKILKKVVVANYLKRR</sequence>
<dbReference type="STRING" id="1640674.SAMN05216323_10895"/>
<dbReference type="Proteomes" id="UP000199452">
    <property type="component" value="Unassembled WGS sequence"/>
</dbReference>
<dbReference type="GO" id="GO:0006631">
    <property type="term" value="P:fatty acid metabolic process"/>
    <property type="evidence" value="ECO:0007669"/>
    <property type="project" value="TreeGrafter"/>
</dbReference>
<evidence type="ECO:0000256" key="2">
    <source>
        <dbReference type="ARBA" id="ARBA00022598"/>
    </source>
</evidence>
<protein>
    <submittedName>
        <fullName evidence="4">O-succinylbenzoic acid--CoA ligase</fullName>
    </submittedName>
</protein>
<dbReference type="GO" id="GO:0031956">
    <property type="term" value="F:medium-chain fatty acid-CoA ligase activity"/>
    <property type="evidence" value="ECO:0007669"/>
    <property type="project" value="TreeGrafter"/>
</dbReference>
<dbReference type="OrthoDB" id="8870348at2"/>
<dbReference type="InterPro" id="IPR042099">
    <property type="entry name" value="ANL_N_sf"/>
</dbReference>
<dbReference type="AlphaFoldDB" id="A0A1G6S7Z8"/>
<accession>A0A1G6S7Z8</accession>